<dbReference type="Pfam" id="PF01381">
    <property type="entry name" value="HTH_3"/>
    <property type="match status" value="1"/>
</dbReference>
<dbReference type="InterPro" id="IPR010982">
    <property type="entry name" value="Lambda_DNA-bd_dom_sf"/>
</dbReference>
<dbReference type="Proteomes" id="UP001460072">
    <property type="component" value="Unassembled WGS sequence"/>
</dbReference>
<evidence type="ECO:0000313" key="3">
    <source>
        <dbReference type="Proteomes" id="UP001460072"/>
    </source>
</evidence>
<organism evidence="2 3">
    <name type="scientific">Flavobacterium aureirubrum</name>
    <dbReference type="NCBI Taxonomy" id="3133147"/>
    <lineage>
        <taxon>Bacteria</taxon>
        <taxon>Pseudomonadati</taxon>
        <taxon>Bacteroidota</taxon>
        <taxon>Flavobacteriia</taxon>
        <taxon>Flavobacteriales</taxon>
        <taxon>Flavobacteriaceae</taxon>
        <taxon>Flavobacterium</taxon>
    </lineage>
</organism>
<dbReference type="SUPFAM" id="SSF47413">
    <property type="entry name" value="lambda repressor-like DNA-binding domains"/>
    <property type="match status" value="1"/>
</dbReference>
<evidence type="ECO:0000313" key="2">
    <source>
        <dbReference type="EMBL" id="MEM0541923.1"/>
    </source>
</evidence>
<dbReference type="InterPro" id="IPR001387">
    <property type="entry name" value="Cro/C1-type_HTH"/>
</dbReference>
<accession>A0ABU9N7J7</accession>
<dbReference type="PROSITE" id="PS50943">
    <property type="entry name" value="HTH_CROC1"/>
    <property type="match status" value="1"/>
</dbReference>
<comment type="caution">
    <text evidence="2">The sequence shown here is derived from an EMBL/GenBank/DDBJ whole genome shotgun (WGS) entry which is preliminary data.</text>
</comment>
<dbReference type="CDD" id="cd00093">
    <property type="entry name" value="HTH_XRE"/>
    <property type="match status" value="1"/>
</dbReference>
<dbReference type="EMBL" id="JBCGDO010000004">
    <property type="protein sequence ID" value="MEM0541923.1"/>
    <property type="molecule type" value="Genomic_DNA"/>
</dbReference>
<dbReference type="RefSeq" id="WP_342695147.1">
    <property type="nucleotide sequence ID" value="NZ_JBCGDO010000004.1"/>
</dbReference>
<evidence type="ECO:0000259" key="1">
    <source>
        <dbReference type="PROSITE" id="PS50943"/>
    </source>
</evidence>
<protein>
    <submittedName>
        <fullName evidence="2">Helix-turn-helix transcriptional regulator</fullName>
    </submittedName>
</protein>
<keyword evidence="3" id="KW-1185">Reference proteome</keyword>
<reference evidence="2 3" key="1">
    <citation type="submission" date="2024-03" db="EMBL/GenBank/DDBJ databases">
        <title>Two novel species of the genus Flavobacterium exhibiting potentially degradation of complex polysaccharides.</title>
        <authorList>
            <person name="Lian X."/>
        </authorList>
    </citation>
    <scope>NUCLEOTIDE SEQUENCE [LARGE SCALE GENOMIC DNA]</scope>
    <source>
        <strain evidence="3">j3</strain>
    </source>
</reference>
<dbReference type="Gene3D" id="1.10.260.40">
    <property type="entry name" value="lambda repressor-like DNA-binding domains"/>
    <property type="match status" value="1"/>
</dbReference>
<sequence>MKNVLFLPKEKLKKMRIAKGYKQIPFAEKVAMDQSQYSRRESGKVPVSDAEWERFARALDVDKEEIFESELRTINIVNNIDNKDNSINAFEITIKAPNHLFENLNKKIDLLLTKFEQTQR</sequence>
<name>A0ABU9N7J7_9FLAO</name>
<dbReference type="SMART" id="SM00530">
    <property type="entry name" value="HTH_XRE"/>
    <property type="match status" value="1"/>
</dbReference>
<gene>
    <name evidence="2" type="ORF">WFZ85_04810</name>
</gene>
<feature type="domain" description="HTH cro/C1-type" evidence="1">
    <location>
        <begin position="12"/>
        <end position="66"/>
    </location>
</feature>
<proteinExistence type="predicted"/>